<comment type="similarity">
    <text evidence="1">Belongs to the UPF0065 (bug) family.</text>
</comment>
<gene>
    <name evidence="3" type="ORF">BN112_2419</name>
</gene>
<dbReference type="AlphaFoldDB" id="A0A0C6P3F2"/>
<feature type="chain" id="PRO_5002197491" evidence="2">
    <location>
        <begin position="22"/>
        <end position="324"/>
    </location>
</feature>
<dbReference type="EMBL" id="HE965806">
    <property type="protein sequence ID" value="CCJ54336.1"/>
    <property type="molecule type" value="Genomic_DNA"/>
</dbReference>
<dbReference type="CDD" id="cd07012">
    <property type="entry name" value="PBP2_Bug_TTT"/>
    <property type="match status" value="1"/>
</dbReference>
<protein>
    <submittedName>
        <fullName evidence="3">Putative exported protein</fullName>
    </submittedName>
</protein>
<proteinExistence type="inferred from homology"/>
<dbReference type="RefSeq" id="WP_003808742.1">
    <property type="nucleotide sequence ID" value="NC_019382.1"/>
</dbReference>
<reference evidence="3 4" key="1">
    <citation type="journal article" date="2012" name="BMC Genomics">
        <title>Comparative genomics of the classical Bordetella subspecies: the evolution and exchange of virulence-associated diversity amongst closely related pathogens.</title>
        <authorList>
            <person name="Park J."/>
            <person name="Zhang Y."/>
            <person name="Buboltz A.M."/>
            <person name="Zhang X."/>
            <person name="Schuster S.C."/>
            <person name="Ahuja U."/>
            <person name="Liu M."/>
            <person name="Miller J.F."/>
            <person name="Sebaihia M."/>
            <person name="Bentley S.D."/>
            <person name="Parkhill J."/>
            <person name="Harvill E.T."/>
        </authorList>
    </citation>
    <scope>NUCLEOTIDE SEQUENCE [LARGE SCALE GENOMIC DNA]</scope>
    <source>
        <strain evidence="3 4">253</strain>
    </source>
</reference>
<dbReference type="PANTHER" id="PTHR42928">
    <property type="entry name" value="TRICARBOXYLATE-BINDING PROTEIN"/>
    <property type="match status" value="1"/>
</dbReference>
<evidence type="ECO:0000256" key="2">
    <source>
        <dbReference type="SAM" id="SignalP"/>
    </source>
</evidence>
<sequence length="324" mass="33976">MPTRRSFMLGAGALLAAPALGSPAWPSKPLRIVVPFPPGGPTDFVVRQLSVPLAAALGQPVVVENRPGVSGNLGAQAVAESEPDGYTLIHNTVGVQAINPLMFPNARVDPRKDFIGIATTATMPNVVVVNPARLPVASLRELVELGRAQPNRLSVATFGPGTSAHIYGALLQKIGGFTAVEVPYRGSPLALTDVIGGQVDFLFDSMTTSIGHVQAGTLRALAVTAPQRTALLPDVPTMAEAGFGGIDLKFWFALYAPARTPAPIVEKLRAAIYKVLSEPAYAEGLRARGAEPLLVAPSALEQFLATDTQRWSDAARQVGIKAQA</sequence>
<dbReference type="PIRSF" id="PIRSF017082">
    <property type="entry name" value="YflP"/>
    <property type="match status" value="1"/>
</dbReference>
<dbReference type="KEGG" id="bbh:BN112_2419"/>
<accession>A0A0C6P3F2</accession>
<dbReference type="Proteomes" id="UP000007564">
    <property type="component" value="Chromosome"/>
</dbReference>
<dbReference type="HOGENOM" id="CLU_045683_0_0_4"/>
<dbReference type="PANTHER" id="PTHR42928:SF5">
    <property type="entry name" value="BLR1237 PROTEIN"/>
    <property type="match status" value="1"/>
</dbReference>
<dbReference type="PROSITE" id="PS51318">
    <property type="entry name" value="TAT"/>
    <property type="match status" value="1"/>
</dbReference>
<dbReference type="SUPFAM" id="SSF53850">
    <property type="entry name" value="Periplasmic binding protein-like II"/>
    <property type="match status" value="1"/>
</dbReference>
<dbReference type="InterPro" id="IPR042100">
    <property type="entry name" value="Bug_dom1"/>
</dbReference>
<dbReference type="Gene3D" id="3.40.190.150">
    <property type="entry name" value="Bordetella uptake gene, domain 1"/>
    <property type="match status" value="1"/>
</dbReference>
<organism evidence="3 4">
    <name type="scientific">Bordetella bronchiseptica 253</name>
    <dbReference type="NCBI Taxonomy" id="568707"/>
    <lineage>
        <taxon>Bacteria</taxon>
        <taxon>Pseudomonadati</taxon>
        <taxon>Pseudomonadota</taxon>
        <taxon>Betaproteobacteria</taxon>
        <taxon>Burkholderiales</taxon>
        <taxon>Alcaligenaceae</taxon>
        <taxon>Bordetella</taxon>
    </lineage>
</organism>
<feature type="signal peptide" evidence="2">
    <location>
        <begin position="1"/>
        <end position="21"/>
    </location>
</feature>
<keyword evidence="2" id="KW-0732">Signal</keyword>
<dbReference type="Gene3D" id="3.40.190.10">
    <property type="entry name" value="Periplasmic binding protein-like II"/>
    <property type="match status" value="1"/>
</dbReference>
<evidence type="ECO:0000313" key="4">
    <source>
        <dbReference type="Proteomes" id="UP000007564"/>
    </source>
</evidence>
<name>A0A0C6P3F2_BORBO</name>
<evidence type="ECO:0000256" key="1">
    <source>
        <dbReference type="ARBA" id="ARBA00006987"/>
    </source>
</evidence>
<dbReference type="Pfam" id="PF03401">
    <property type="entry name" value="TctC"/>
    <property type="match status" value="1"/>
</dbReference>
<dbReference type="OrthoDB" id="8957095at2"/>
<evidence type="ECO:0000313" key="3">
    <source>
        <dbReference type="EMBL" id="CCJ54336.1"/>
    </source>
</evidence>
<dbReference type="InterPro" id="IPR005064">
    <property type="entry name" value="BUG"/>
</dbReference>
<dbReference type="InterPro" id="IPR006311">
    <property type="entry name" value="TAT_signal"/>
</dbReference>
<dbReference type="GeneID" id="56480303"/>